<sequence length="132" mass="13941">MFFPGDPLNYPANSLSSIRRYESNRDPNNFDVKNFSLGDEWLNTTTNDWFKLASKANGSAVWCNLCASISGDPIDFILTDDGPIAVGPDAEGILTLSGGNGITTSGQDPSTEVVIDLDSPVSVPNGGTGLTI</sequence>
<gene>
    <name evidence="1" type="ORF">LCGC14_2453370</name>
</gene>
<accession>A0A0F9BFV9</accession>
<feature type="non-terminal residue" evidence="1">
    <location>
        <position position="132"/>
    </location>
</feature>
<dbReference type="AlphaFoldDB" id="A0A0F9BFV9"/>
<name>A0A0F9BFV9_9ZZZZ</name>
<dbReference type="EMBL" id="LAZR01038020">
    <property type="protein sequence ID" value="KKL20645.1"/>
    <property type="molecule type" value="Genomic_DNA"/>
</dbReference>
<organism evidence="1">
    <name type="scientific">marine sediment metagenome</name>
    <dbReference type="NCBI Taxonomy" id="412755"/>
    <lineage>
        <taxon>unclassified sequences</taxon>
        <taxon>metagenomes</taxon>
        <taxon>ecological metagenomes</taxon>
    </lineage>
</organism>
<reference evidence="1" key="1">
    <citation type="journal article" date="2015" name="Nature">
        <title>Complex archaea that bridge the gap between prokaryotes and eukaryotes.</title>
        <authorList>
            <person name="Spang A."/>
            <person name="Saw J.H."/>
            <person name="Jorgensen S.L."/>
            <person name="Zaremba-Niedzwiedzka K."/>
            <person name="Martijn J."/>
            <person name="Lind A.E."/>
            <person name="van Eijk R."/>
            <person name="Schleper C."/>
            <person name="Guy L."/>
            <person name="Ettema T.J."/>
        </authorList>
    </citation>
    <scope>NUCLEOTIDE SEQUENCE</scope>
</reference>
<evidence type="ECO:0000313" key="1">
    <source>
        <dbReference type="EMBL" id="KKL20645.1"/>
    </source>
</evidence>
<protein>
    <submittedName>
        <fullName evidence="1">Uncharacterized protein</fullName>
    </submittedName>
</protein>
<proteinExistence type="predicted"/>
<comment type="caution">
    <text evidence="1">The sequence shown here is derived from an EMBL/GenBank/DDBJ whole genome shotgun (WGS) entry which is preliminary data.</text>
</comment>